<proteinExistence type="inferred from homology"/>
<dbReference type="Pfam" id="PF01565">
    <property type="entry name" value="FAD_binding_4"/>
    <property type="match status" value="1"/>
</dbReference>
<gene>
    <name evidence="16" type="primary">murB</name>
    <name evidence="18" type="ORF">VC03_00710</name>
</gene>
<keyword evidence="11 16" id="KW-0573">Peptidoglycan synthesis</keyword>
<keyword evidence="13 16" id="KW-0131">Cell cycle</keyword>
<comment type="function">
    <text evidence="2 16">Cell wall formation.</text>
</comment>
<dbReference type="EMBL" id="CP011280">
    <property type="protein sequence ID" value="AKC95112.1"/>
    <property type="molecule type" value="Genomic_DNA"/>
</dbReference>
<feature type="active site" evidence="16">
    <location>
        <position position="274"/>
    </location>
</feature>
<keyword evidence="10 16" id="KW-0133">Cell shape</keyword>
<evidence type="ECO:0000256" key="15">
    <source>
        <dbReference type="ARBA" id="ARBA00048914"/>
    </source>
</evidence>
<keyword evidence="5 16" id="KW-0963">Cytoplasm</keyword>
<dbReference type="Proteomes" id="UP000033103">
    <property type="component" value="Chromosome"/>
</dbReference>
<dbReference type="SUPFAM" id="SSF56194">
    <property type="entry name" value="Uridine diphospho-N-Acetylenolpyruvylglucosamine reductase, MurB, C-terminal domain"/>
    <property type="match status" value="1"/>
</dbReference>
<evidence type="ECO:0000256" key="11">
    <source>
        <dbReference type="ARBA" id="ARBA00022984"/>
    </source>
</evidence>
<dbReference type="OrthoDB" id="9804753at2"/>
<evidence type="ECO:0000256" key="5">
    <source>
        <dbReference type="ARBA" id="ARBA00022490"/>
    </source>
</evidence>
<dbReference type="NCBIfam" id="TIGR00179">
    <property type="entry name" value="murB"/>
    <property type="match status" value="1"/>
</dbReference>
<feature type="domain" description="FAD-binding PCMH-type" evidence="17">
    <location>
        <begin position="17"/>
        <end position="178"/>
    </location>
</feature>
<keyword evidence="9 16" id="KW-0521">NADP</keyword>
<accession>A0A0E3ZBE4</accession>
<dbReference type="Gene3D" id="3.30.43.10">
    <property type="entry name" value="Uridine Diphospho-n-acetylenolpyruvylglucosamine Reductase, domain 2"/>
    <property type="match status" value="1"/>
</dbReference>
<dbReference type="InterPro" id="IPR016167">
    <property type="entry name" value="FAD-bd_PCMH_sub1"/>
</dbReference>
<comment type="similarity">
    <text evidence="16">Belongs to the MurB family.</text>
</comment>
<name>A0A0E3ZBE4_9FUSO</name>
<comment type="subcellular location">
    <subcellularLocation>
        <location evidence="3 16">Cytoplasm</location>
    </subcellularLocation>
</comment>
<dbReference type="PATRIC" id="fig|1069640.6.peg.134"/>
<dbReference type="GO" id="GO:0071555">
    <property type="term" value="P:cell wall organization"/>
    <property type="evidence" value="ECO:0007669"/>
    <property type="project" value="UniProtKB-KW"/>
</dbReference>
<evidence type="ECO:0000256" key="14">
    <source>
        <dbReference type="ARBA" id="ARBA00023316"/>
    </source>
</evidence>
<dbReference type="GO" id="GO:0071949">
    <property type="term" value="F:FAD binding"/>
    <property type="evidence" value="ECO:0007669"/>
    <property type="project" value="InterPro"/>
</dbReference>
<dbReference type="KEGG" id="sns:VC03_00710"/>
<dbReference type="Gene3D" id="3.30.465.10">
    <property type="match status" value="1"/>
</dbReference>
<dbReference type="GO" id="GO:0051301">
    <property type="term" value="P:cell division"/>
    <property type="evidence" value="ECO:0007669"/>
    <property type="project" value="UniProtKB-KW"/>
</dbReference>
<keyword evidence="14 16" id="KW-0961">Cell wall biogenesis/degradation</keyword>
<dbReference type="HAMAP" id="MF_00037">
    <property type="entry name" value="MurB"/>
    <property type="match status" value="1"/>
</dbReference>
<feature type="active site" evidence="16">
    <location>
        <position position="157"/>
    </location>
</feature>
<evidence type="ECO:0000256" key="9">
    <source>
        <dbReference type="ARBA" id="ARBA00022857"/>
    </source>
</evidence>
<evidence type="ECO:0000256" key="1">
    <source>
        <dbReference type="ARBA" id="ARBA00001974"/>
    </source>
</evidence>
<dbReference type="EC" id="1.3.1.98" evidence="16"/>
<keyword evidence="12 16" id="KW-0560">Oxidoreductase</keyword>
<dbReference type="InterPro" id="IPR016169">
    <property type="entry name" value="FAD-bd_PCMH_sub2"/>
</dbReference>
<dbReference type="PANTHER" id="PTHR21071">
    <property type="entry name" value="UDP-N-ACETYLENOLPYRUVOYLGLUCOSAMINE REDUCTASE"/>
    <property type="match status" value="1"/>
</dbReference>
<dbReference type="InterPro" id="IPR011601">
    <property type="entry name" value="MurB_C"/>
</dbReference>
<evidence type="ECO:0000256" key="13">
    <source>
        <dbReference type="ARBA" id="ARBA00023306"/>
    </source>
</evidence>
<dbReference type="InterPro" id="IPR003170">
    <property type="entry name" value="MurB"/>
</dbReference>
<evidence type="ECO:0000313" key="19">
    <source>
        <dbReference type="Proteomes" id="UP000033103"/>
    </source>
</evidence>
<evidence type="ECO:0000259" key="17">
    <source>
        <dbReference type="PROSITE" id="PS51387"/>
    </source>
</evidence>
<keyword evidence="8 16" id="KW-0274">FAD</keyword>
<dbReference type="GO" id="GO:0005829">
    <property type="term" value="C:cytosol"/>
    <property type="evidence" value="ECO:0007669"/>
    <property type="project" value="TreeGrafter"/>
</dbReference>
<dbReference type="Pfam" id="PF02873">
    <property type="entry name" value="MurB_C"/>
    <property type="match status" value="1"/>
</dbReference>
<evidence type="ECO:0000256" key="12">
    <source>
        <dbReference type="ARBA" id="ARBA00023002"/>
    </source>
</evidence>
<dbReference type="STRING" id="187101.VC03_00710"/>
<dbReference type="UniPathway" id="UPA00219"/>
<evidence type="ECO:0000256" key="8">
    <source>
        <dbReference type="ARBA" id="ARBA00022827"/>
    </source>
</evidence>
<evidence type="ECO:0000256" key="7">
    <source>
        <dbReference type="ARBA" id="ARBA00022630"/>
    </source>
</evidence>
<dbReference type="GO" id="GO:0009252">
    <property type="term" value="P:peptidoglycan biosynthetic process"/>
    <property type="evidence" value="ECO:0007669"/>
    <property type="project" value="UniProtKB-UniRule"/>
</dbReference>
<protein>
    <recommendedName>
        <fullName evidence="16">UDP-N-acetylenolpyruvoylglucosamine reductase</fullName>
        <ecNumber evidence="16">1.3.1.98</ecNumber>
    </recommendedName>
    <alternativeName>
        <fullName evidence="16">UDP-N-acetylmuramate dehydrogenase</fullName>
    </alternativeName>
</protein>
<evidence type="ECO:0000256" key="6">
    <source>
        <dbReference type="ARBA" id="ARBA00022618"/>
    </source>
</evidence>
<dbReference type="RefSeq" id="WP_046328218.1">
    <property type="nucleotide sequence ID" value="NZ_CP011280.1"/>
</dbReference>
<sequence length="279" mass="31484">MIVQENVSMREYSNMKIGGIAKSLIHIEKEDELKNLFKPNERYYLIGNGTNTLIYDGYLDINFVSLEKLNKIEDLGNNRVYVEAGVDLTTFTQYMRDHNLGGLENISGIPGSIGGLVNMNAGAYGTTIFDKIESVRVLVGNKEIKTLSKEELGYRYRGTKIKDNKWIVIGATFKLDDGFDVASCEDKLSKRQHNHPLDYPNLGSTFKNPEGQFAAQLISDCGLKKYRVGDMEVSEKHPNFLINHGNAKFSDVIDLIKHIKEVVYSKTGYMLDTEIIILK</sequence>
<dbReference type="PROSITE" id="PS51387">
    <property type="entry name" value="FAD_PCMH"/>
    <property type="match status" value="1"/>
</dbReference>
<comment type="catalytic activity">
    <reaction evidence="15 16">
        <text>UDP-N-acetyl-alpha-D-muramate + NADP(+) = UDP-N-acetyl-3-O-(1-carboxyvinyl)-alpha-D-glucosamine + NADPH + H(+)</text>
        <dbReference type="Rhea" id="RHEA:12248"/>
        <dbReference type="ChEBI" id="CHEBI:15378"/>
        <dbReference type="ChEBI" id="CHEBI:57783"/>
        <dbReference type="ChEBI" id="CHEBI:58349"/>
        <dbReference type="ChEBI" id="CHEBI:68483"/>
        <dbReference type="ChEBI" id="CHEBI:70757"/>
        <dbReference type="EC" id="1.3.1.98"/>
    </reaction>
</comment>
<evidence type="ECO:0000256" key="10">
    <source>
        <dbReference type="ARBA" id="ARBA00022960"/>
    </source>
</evidence>
<evidence type="ECO:0000256" key="3">
    <source>
        <dbReference type="ARBA" id="ARBA00004496"/>
    </source>
</evidence>
<dbReference type="GO" id="GO:0008762">
    <property type="term" value="F:UDP-N-acetylmuramate dehydrogenase activity"/>
    <property type="evidence" value="ECO:0007669"/>
    <property type="project" value="UniProtKB-UniRule"/>
</dbReference>
<keyword evidence="6 16" id="KW-0132">Cell division</keyword>
<dbReference type="GO" id="GO:0008360">
    <property type="term" value="P:regulation of cell shape"/>
    <property type="evidence" value="ECO:0007669"/>
    <property type="project" value="UniProtKB-KW"/>
</dbReference>
<evidence type="ECO:0000256" key="4">
    <source>
        <dbReference type="ARBA" id="ARBA00004752"/>
    </source>
</evidence>
<reference evidence="18 19" key="1">
    <citation type="journal article" date="2012" name="BMC Genomics">
        <title>Genomic sequence analysis and characterization of Sneathia amnii sp. nov.</title>
        <authorList>
            <consortium name="Vaginal Microbiome Consortium (additional members)"/>
            <person name="Harwich M.D.Jr."/>
            <person name="Serrano M.G."/>
            <person name="Fettweis J.M."/>
            <person name="Alves J.M."/>
            <person name="Reimers M.A."/>
            <person name="Buck G.A."/>
            <person name="Jefferson K.K."/>
        </authorList>
    </citation>
    <scope>NUCLEOTIDE SEQUENCE [LARGE SCALE GENOMIC DNA]</scope>
    <source>
        <strain evidence="18 19">SN35</strain>
    </source>
</reference>
<dbReference type="InterPro" id="IPR036318">
    <property type="entry name" value="FAD-bd_PCMH-like_sf"/>
</dbReference>
<organism evidence="18 19">
    <name type="scientific">Sneathia vaginalis</name>
    <dbReference type="NCBI Taxonomy" id="187101"/>
    <lineage>
        <taxon>Bacteria</taxon>
        <taxon>Fusobacteriati</taxon>
        <taxon>Fusobacteriota</taxon>
        <taxon>Fusobacteriia</taxon>
        <taxon>Fusobacteriales</taxon>
        <taxon>Leptotrichiaceae</taxon>
        <taxon>Sneathia</taxon>
    </lineage>
</organism>
<dbReference type="InterPro" id="IPR036635">
    <property type="entry name" value="MurB_C_sf"/>
</dbReference>
<keyword evidence="7 16" id="KW-0285">Flavoprotein</keyword>
<dbReference type="HOGENOM" id="CLU_035304_1_1_0"/>
<comment type="cofactor">
    <cofactor evidence="1 16">
        <name>FAD</name>
        <dbReference type="ChEBI" id="CHEBI:57692"/>
    </cofactor>
</comment>
<comment type="pathway">
    <text evidence="4 16">Cell wall biogenesis; peptidoglycan biosynthesis.</text>
</comment>
<dbReference type="SUPFAM" id="SSF56176">
    <property type="entry name" value="FAD-binding/transporter-associated domain-like"/>
    <property type="match status" value="1"/>
</dbReference>
<dbReference type="InterPro" id="IPR016166">
    <property type="entry name" value="FAD-bd_PCMH"/>
</dbReference>
<dbReference type="AlphaFoldDB" id="A0A0E3ZBE4"/>
<dbReference type="PANTHER" id="PTHR21071:SF4">
    <property type="entry name" value="UDP-N-ACETYLENOLPYRUVOYLGLUCOSAMINE REDUCTASE"/>
    <property type="match status" value="1"/>
</dbReference>
<dbReference type="Gene3D" id="3.90.78.10">
    <property type="entry name" value="UDP-N-acetylenolpyruvoylglucosamine reductase, C-terminal domain"/>
    <property type="match status" value="1"/>
</dbReference>
<feature type="active site" description="Proton donor" evidence="16">
    <location>
        <position position="204"/>
    </location>
</feature>
<evidence type="ECO:0000313" key="18">
    <source>
        <dbReference type="EMBL" id="AKC95112.1"/>
    </source>
</evidence>
<dbReference type="NCBIfam" id="NF010480">
    <property type="entry name" value="PRK13905.1"/>
    <property type="match status" value="1"/>
</dbReference>
<dbReference type="InterPro" id="IPR006094">
    <property type="entry name" value="Oxid_FAD_bind_N"/>
</dbReference>
<evidence type="ECO:0000256" key="16">
    <source>
        <dbReference type="HAMAP-Rule" id="MF_00037"/>
    </source>
</evidence>
<evidence type="ECO:0000256" key="2">
    <source>
        <dbReference type="ARBA" id="ARBA00003921"/>
    </source>
</evidence>
<keyword evidence="19" id="KW-1185">Reference proteome</keyword>